<reference evidence="1" key="1">
    <citation type="submission" date="2020-09" db="EMBL/GenBank/DDBJ databases">
        <title>Genome seq and assembly of Tianweitania sp.</title>
        <authorList>
            <person name="Chhetri G."/>
        </authorList>
    </citation>
    <scope>NUCLEOTIDE SEQUENCE</scope>
    <source>
        <strain evidence="1">Rool2</strain>
    </source>
</reference>
<keyword evidence="2" id="KW-1185">Reference proteome</keyword>
<sequence>MTPDQADKELQSYRSLLRRWNMANLGLNNDYVPSLEQQLADAESTLNEIAMLHPNRADAVVVLLNARARRYKSRPSNNPQGRPRSK</sequence>
<name>A0A8J6PN77_9HYPH</name>
<dbReference type="Proteomes" id="UP000643405">
    <property type="component" value="Unassembled WGS sequence"/>
</dbReference>
<comment type="caution">
    <text evidence="1">The sequence shown here is derived from an EMBL/GenBank/DDBJ whole genome shotgun (WGS) entry which is preliminary data.</text>
</comment>
<accession>A0A8J6PN77</accession>
<gene>
    <name evidence="1" type="ORF">ICI42_22880</name>
</gene>
<dbReference type="AlphaFoldDB" id="A0A8J6PN77"/>
<evidence type="ECO:0000313" key="1">
    <source>
        <dbReference type="EMBL" id="MBD0417483.1"/>
    </source>
</evidence>
<proteinExistence type="predicted"/>
<dbReference type="RefSeq" id="WP_188166923.1">
    <property type="nucleotide sequence ID" value="NZ_JACVVX010000015.1"/>
</dbReference>
<protein>
    <submittedName>
        <fullName evidence="1">Uncharacterized protein</fullName>
    </submittedName>
</protein>
<organism evidence="1 2">
    <name type="scientific">Oryzicola mucosus</name>
    <dbReference type="NCBI Taxonomy" id="2767425"/>
    <lineage>
        <taxon>Bacteria</taxon>
        <taxon>Pseudomonadati</taxon>
        <taxon>Pseudomonadota</taxon>
        <taxon>Alphaproteobacteria</taxon>
        <taxon>Hyphomicrobiales</taxon>
        <taxon>Phyllobacteriaceae</taxon>
        <taxon>Oryzicola</taxon>
    </lineage>
</organism>
<evidence type="ECO:0000313" key="2">
    <source>
        <dbReference type="Proteomes" id="UP000643405"/>
    </source>
</evidence>
<dbReference type="EMBL" id="JACVVX010000015">
    <property type="protein sequence ID" value="MBD0417483.1"/>
    <property type="molecule type" value="Genomic_DNA"/>
</dbReference>